<gene>
    <name evidence="2" type="ORF">CRENPOLYSF1_330069</name>
</gene>
<keyword evidence="3" id="KW-1185">Reference proteome</keyword>
<evidence type="ECO:0000256" key="1">
    <source>
        <dbReference type="SAM" id="SignalP"/>
    </source>
</evidence>
<name>A0A1R4H9A3_9GAMM</name>
<proteinExistence type="predicted"/>
<evidence type="ECO:0000313" key="3">
    <source>
        <dbReference type="Proteomes" id="UP000195667"/>
    </source>
</evidence>
<protein>
    <recommendedName>
        <fullName evidence="4">Small secreted protein</fullName>
    </recommendedName>
</protein>
<sequence>MNFIKKTALTLSIALSLAATTTIAFAEAAAAPAVAAAPKAVATGAELIAHLEQAIVLMGNSDFSNANLSIRAARSGIETMGDADTLKQADAIIQRGQVANKTGEIEKGTAALKEGIQLIKTL</sequence>
<dbReference type="EMBL" id="FUKI01000108">
    <property type="protein sequence ID" value="SJM92803.1"/>
    <property type="molecule type" value="Genomic_DNA"/>
</dbReference>
<feature type="signal peptide" evidence="1">
    <location>
        <begin position="1"/>
        <end position="26"/>
    </location>
</feature>
<dbReference type="AlphaFoldDB" id="A0A1R4H9A3"/>
<keyword evidence="1" id="KW-0732">Signal</keyword>
<evidence type="ECO:0008006" key="4">
    <source>
        <dbReference type="Google" id="ProtNLM"/>
    </source>
</evidence>
<evidence type="ECO:0000313" key="2">
    <source>
        <dbReference type="EMBL" id="SJM92803.1"/>
    </source>
</evidence>
<dbReference type="RefSeq" id="WP_087143552.1">
    <property type="nucleotide sequence ID" value="NZ_FUKI01000108.1"/>
</dbReference>
<dbReference type="Proteomes" id="UP000195667">
    <property type="component" value="Unassembled WGS sequence"/>
</dbReference>
<organism evidence="2 3">
    <name type="scientific">Crenothrix polyspora</name>
    <dbReference type="NCBI Taxonomy" id="360316"/>
    <lineage>
        <taxon>Bacteria</taxon>
        <taxon>Pseudomonadati</taxon>
        <taxon>Pseudomonadota</taxon>
        <taxon>Gammaproteobacteria</taxon>
        <taxon>Methylococcales</taxon>
        <taxon>Crenotrichaceae</taxon>
        <taxon>Crenothrix</taxon>
    </lineage>
</organism>
<feature type="chain" id="PRO_5012526206" description="Small secreted protein" evidence="1">
    <location>
        <begin position="27"/>
        <end position="122"/>
    </location>
</feature>
<accession>A0A1R4H9A3</accession>
<reference evidence="3" key="1">
    <citation type="submission" date="2017-02" db="EMBL/GenBank/DDBJ databases">
        <authorList>
            <person name="Daims H."/>
        </authorList>
    </citation>
    <scope>NUCLEOTIDE SEQUENCE [LARGE SCALE GENOMIC DNA]</scope>
</reference>